<reference evidence="6 7" key="1">
    <citation type="submission" date="2024-02" db="EMBL/GenBank/DDBJ databases">
        <title>A novel Gemmatimonadota bacterium.</title>
        <authorList>
            <person name="Du Z.-J."/>
            <person name="Ye Y.-Q."/>
        </authorList>
    </citation>
    <scope>NUCLEOTIDE SEQUENCE [LARGE SCALE GENOMIC DNA]</scope>
    <source>
        <strain evidence="6 7">DH-20</strain>
    </source>
</reference>
<sequence length="422" mass="44602">MKPTIPCPLDRSTPTTRHQSAIRWLATFTLTIALTACTAGVDLDPALADAPMPDTYGPVDAELADAGAWLFQRNCSACHSIGGGSLIGPDLSGVTERRSLDWIAAMIRRPDSMMAADTIAQRLRAEYQVPMADRRLDGARIRALIEFLRRADIGPGPADSRVGRTEGGVEWERAGDGPVVVLVHGTNLDREVWRGLRHRLGGDHSVVSYDLRSHGGSADADGPWSDVADLDEVLDAAGVGASDPIILVGLSAGAGTALDYALEHGGRVTRLVMVSPSVRGFVPDAGDVPDVFGPLMAALATGGSEAIGDAMVALPTFAVPPEQQPGVDAMVRRNLRLFDVDPAWASPPDVAPLERLGELTPEMVILVGERDFPATASLAAHLTDEVASAIRISIPDGGHLLPLTHPDALRQAIVAPLSRLRN</sequence>
<evidence type="ECO:0000313" key="6">
    <source>
        <dbReference type="EMBL" id="MEK9501141.1"/>
    </source>
</evidence>
<dbReference type="InterPro" id="IPR050266">
    <property type="entry name" value="AB_hydrolase_sf"/>
</dbReference>
<evidence type="ECO:0000259" key="5">
    <source>
        <dbReference type="PROSITE" id="PS51007"/>
    </source>
</evidence>
<keyword evidence="2 4" id="KW-0479">Metal-binding</keyword>
<dbReference type="InterPro" id="IPR029058">
    <property type="entry name" value="AB_hydrolase_fold"/>
</dbReference>
<dbReference type="SUPFAM" id="SSF53474">
    <property type="entry name" value="alpha/beta-Hydrolases"/>
    <property type="match status" value="1"/>
</dbReference>
<dbReference type="Gene3D" id="1.10.760.10">
    <property type="entry name" value="Cytochrome c-like domain"/>
    <property type="match status" value="1"/>
</dbReference>
<keyword evidence="6" id="KW-0378">Hydrolase</keyword>
<dbReference type="Pfam" id="PF12697">
    <property type="entry name" value="Abhydrolase_6"/>
    <property type="match status" value="1"/>
</dbReference>
<dbReference type="Pfam" id="PF00034">
    <property type="entry name" value="Cytochrom_C"/>
    <property type="match status" value="1"/>
</dbReference>
<dbReference type="EMBL" id="JBBHLI010000004">
    <property type="protein sequence ID" value="MEK9501141.1"/>
    <property type="molecule type" value="Genomic_DNA"/>
</dbReference>
<accession>A0ABU9E9D8</accession>
<proteinExistence type="predicted"/>
<dbReference type="InterPro" id="IPR036909">
    <property type="entry name" value="Cyt_c-like_dom_sf"/>
</dbReference>
<dbReference type="InterPro" id="IPR009056">
    <property type="entry name" value="Cyt_c-like_dom"/>
</dbReference>
<dbReference type="PROSITE" id="PS51007">
    <property type="entry name" value="CYTC"/>
    <property type="match status" value="1"/>
</dbReference>
<dbReference type="GO" id="GO:0016787">
    <property type="term" value="F:hydrolase activity"/>
    <property type="evidence" value="ECO:0007669"/>
    <property type="project" value="UniProtKB-KW"/>
</dbReference>
<feature type="domain" description="Cytochrome c" evidence="5">
    <location>
        <begin position="62"/>
        <end position="152"/>
    </location>
</feature>
<dbReference type="Gene3D" id="3.40.50.1820">
    <property type="entry name" value="alpha/beta hydrolase"/>
    <property type="match status" value="1"/>
</dbReference>
<keyword evidence="7" id="KW-1185">Reference proteome</keyword>
<evidence type="ECO:0000313" key="7">
    <source>
        <dbReference type="Proteomes" id="UP001484239"/>
    </source>
</evidence>
<evidence type="ECO:0000256" key="1">
    <source>
        <dbReference type="ARBA" id="ARBA00022617"/>
    </source>
</evidence>
<evidence type="ECO:0000256" key="4">
    <source>
        <dbReference type="PROSITE-ProRule" id="PRU00433"/>
    </source>
</evidence>
<dbReference type="Proteomes" id="UP001484239">
    <property type="component" value="Unassembled WGS sequence"/>
</dbReference>
<dbReference type="PANTHER" id="PTHR43798">
    <property type="entry name" value="MONOACYLGLYCEROL LIPASE"/>
    <property type="match status" value="1"/>
</dbReference>
<gene>
    <name evidence="6" type="ORF">WI372_09140</name>
</gene>
<protein>
    <submittedName>
        <fullName evidence="6">Alpha/beta fold hydrolase</fullName>
    </submittedName>
</protein>
<name>A0ABU9E9D8_9BACT</name>
<dbReference type="RefSeq" id="WP_405277221.1">
    <property type="nucleotide sequence ID" value="NZ_CP144380.1"/>
</dbReference>
<comment type="caution">
    <text evidence="6">The sequence shown here is derived from an EMBL/GenBank/DDBJ whole genome shotgun (WGS) entry which is preliminary data.</text>
</comment>
<dbReference type="SUPFAM" id="SSF46626">
    <property type="entry name" value="Cytochrome c"/>
    <property type="match status" value="1"/>
</dbReference>
<dbReference type="InterPro" id="IPR000073">
    <property type="entry name" value="AB_hydrolase_1"/>
</dbReference>
<evidence type="ECO:0000256" key="2">
    <source>
        <dbReference type="ARBA" id="ARBA00022723"/>
    </source>
</evidence>
<evidence type="ECO:0000256" key="3">
    <source>
        <dbReference type="ARBA" id="ARBA00023004"/>
    </source>
</evidence>
<keyword evidence="3 4" id="KW-0408">Iron</keyword>
<keyword evidence="1 4" id="KW-0349">Heme</keyword>
<organism evidence="6 7">
    <name type="scientific">Gaopeijia maritima</name>
    <dbReference type="NCBI Taxonomy" id="3119007"/>
    <lineage>
        <taxon>Bacteria</taxon>
        <taxon>Pseudomonadati</taxon>
        <taxon>Gemmatimonadota</taxon>
        <taxon>Longimicrobiia</taxon>
        <taxon>Gaopeijiales</taxon>
        <taxon>Gaopeijiaceae</taxon>
        <taxon>Gaopeijia</taxon>
    </lineage>
</organism>